<protein>
    <submittedName>
        <fullName evidence="1">Uncharacterized protein</fullName>
    </submittedName>
</protein>
<dbReference type="AlphaFoldDB" id="A0A0A9B8Z0"/>
<dbReference type="EMBL" id="GBRH01240215">
    <property type="protein sequence ID" value="JAD57680.1"/>
    <property type="molecule type" value="Transcribed_RNA"/>
</dbReference>
<reference evidence="1" key="1">
    <citation type="submission" date="2014-09" db="EMBL/GenBank/DDBJ databases">
        <authorList>
            <person name="Magalhaes I.L.F."/>
            <person name="Oliveira U."/>
            <person name="Santos F.R."/>
            <person name="Vidigal T.H.D.A."/>
            <person name="Brescovit A.D."/>
            <person name="Santos A.J."/>
        </authorList>
    </citation>
    <scope>NUCLEOTIDE SEQUENCE</scope>
    <source>
        <tissue evidence="1">Shoot tissue taken approximately 20 cm above the soil surface</tissue>
    </source>
</reference>
<sequence length="16" mass="1884">MPRHMESLVDMLKPLS</sequence>
<organism evidence="1">
    <name type="scientific">Arundo donax</name>
    <name type="common">Giant reed</name>
    <name type="synonym">Donax arundinaceus</name>
    <dbReference type="NCBI Taxonomy" id="35708"/>
    <lineage>
        <taxon>Eukaryota</taxon>
        <taxon>Viridiplantae</taxon>
        <taxon>Streptophyta</taxon>
        <taxon>Embryophyta</taxon>
        <taxon>Tracheophyta</taxon>
        <taxon>Spermatophyta</taxon>
        <taxon>Magnoliopsida</taxon>
        <taxon>Liliopsida</taxon>
        <taxon>Poales</taxon>
        <taxon>Poaceae</taxon>
        <taxon>PACMAD clade</taxon>
        <taxon>Arundinoideae</taxon>
        <taxon>Arundineae</taxon>
        <taxon>Arundo</taxon>
    </lineage>
</organism>
<evidence type="ECO:0000313" key="1">
    <source>
        <dbReference type="EMBL" id="JAD57680.1"/>
    </source>
</evidence>
<name>A0A0A9B8Z0_ARUDO</name>
<reference evidence="1" key="2">
    <citation type="journal article" date="2015" name="Data Brief">
        <title>Shoot transcriptome of the giant reed, Arundo donax.</title>
        <authorList>
            <person name="Barrero R.A."/>
            <person name="Guerrero F.D."/>
            <person name="Moolhuijzen P."/>
            <person name="Goolsby J.A."/>
            <person name="Tidwell J."/>
            <person name="Bellgard S.E."/>
            <person name="Bellgard M.I."/>
        </authorList>
    </citation>
    <scope>NUCLEOTIDE SEQUENCE</scope>
    <source>
        <tissue evidence="1">Shoot tissue taken approximately 20 cm above the soil surface</tissue>
    </source>
</reference>
<accession>A0A0A9B8Z0</accession>
<proteinExistence type="predicted"/>